<dbReference type="Gene3D" id="3.40.50.2300">
    <property type="match status" value="1"/>
</dbReference>
<dbReference type="CDD" id="cd17535">
    <property type="entry name" value="REC_NarL-like"/>
    <property type="match status" value="1"/>
</dbReference>
<organism evidence="8 9">
    <name type="scientific">Carboxydichorda subterranea</name>
    <dbReference type="NCBI Taxonomy" id="3109565"/>
    <lineage>
        <taxon>Bacteria</taxon>
        <taxon>Bacillati</taxon>
        <taxon>Bacillota</taxon>
        <taxon>Limnochordia</taxon>
        <taxon>Limnochordales</taxon>
        <taxon>Geochordaceae</taxon>
        <taxon>Carboxydichorda</taxon>
    </lineage>
</organism>
<protein>
    <submittedName>
        <fullName evidence="8">Response regulator transcription factor</fullName>
    </submittedName>
</protein>
<evidence type="ECO:0000256" key="4">
    <source>
        <dbReference type="ARBA" id="ARBA00023163"/>
    </source>
</evidence>
<evidence type="ECO:0000313" key="8">
    <source>
        <dbReference type="EMBL" id="WRP16672.1"/>
    </source>
</evidence>
<keyword evidence="9" id="KW-1185">Reference proteome</keyword>
<dbReference type="EMBL" id="CP141615">
    <property type="protein sequence ID" value="WRP16672.1"/>
    <property type="molecule type" value="Genomic_DNA"/>
</dbReference>
<dbReference type="Pfam" id="PF00072">
    <property type="entry name" value="Response_reg"/>
    <property type="match status" value="1"/>
</dbReference>
<dbReference type="Proteomes" id="UP001332192">
    <property type="component" value="Chromosome"/>
</dbReference>
<evidence type="ECO:0000256" key="3">
    <source>
        <dbReference type="ARBA" id="ARBA00023125"/>
    </source>
</evidence>
<dbReference type="InterPro" id="IPR058245">
    <property type="entry name" value="NreC/VraR/RcsB-like_REC"/>
</dbReference>
<dbReference type="InterPro" id="IPR016032">
    <property type="entry name" value="Sig_transdc_resp-reg_C-effctor"/>
</dbReference>
<feature type="modified residue" description="4-aspartylphosphate" evidence="5">
    <location>
        <position position="72"/>
    </location>
</feature>
<dbReference type="Pfam" id="PF00196">
    <property type="entry name" value="GerE"/>
    <property type="match status" value="1"/>
</dbReference>
<evidence type="ECO:0000256" key="5">
    <source>
        <dbReference type="PROSITE-ProRule" id="PRU00169"/>
    </source>
</evidence>
<dbReference type="PRINTS" id="PR00038">
    <property type="entry name" value="HTHLUXR"/>
</dbReference>
<name>A0ABZ1BX12_9FIRM</name>
<gene>
    <name evidence="8" type="ORF">U7230_11300</name>
</gene>
<dbReference type="InterPro" id="IPR011006">
    <property type="entry name" value="CheY-like_superfamily"/>
</dbReference>
<keyword evidence="4" id="KW-0804">Transcription</keyword>
<dbReference type="PANTHER" id="PTHR43214">
    <property type="entry name" value="TWO-COMPONENT RESPONSE REGULATOR"/>
    <property type="match status" value="1"/>
</dbReference>
<evidence type="ECO:0000256" key="1">
    <source>
        <dbReference type="ARBA" id="ARBA00022553"/>
    </source>
</evidence>
<dbReference type="InterPro" id="IPR000792">
    <property type="entry name" value="Tscrpt_reg_LuxR_C"/>
</dbReference>
<keyword evidence="1 5" id="KW-0597">Phosphoprotein</keyword>
<dbReference type="SUPFAM" id="SSF52172">
    <property type="entry name" value="CheY-like"/>
    <property type="match status" value="1"/>
</dbReference>
<sequence length="230" mass="25888">MRQAVVSHPQEPDRDHARKVRVLVADDHTLVREGIVMVLKSAPDVEVVGEAADGEQAIAATRQLQPDVVLMDISMPGLSGLEAIRQIRRDFPHVKILALTIHESEDYIVHVLRAGVHGYVVKRAAAQELLGAIRAVMRGESYLHPSIVKVVLSDYLHRLEQGQEEPVLTEREREIVRLIAEGYKNREIANQLHISLKTVETHRANIMQKLNISDRVQLVRFAIRTGLIEP</sequence>
<dbReference type="SMART" id="SM00421">
    <property type="entry name" value="HTH_LUXR"/>
    <property type="match status" value="1"/>
</dbReference>
<dbReference type="SMART" id="SM00448">
    <property type="entry name" value="REC"/>
    <property type="match status" value="1"/>
</dbReference>
<dbReference type="PROSITE" id="PS50043">
    <property type="entry name" value="HTH_LUXR_2"/>
    <property type="match status" value="1"/>
</dbReference>
<dbReference type="CDD" id="cd06170">
    <property type="entry name" value="LuxR_C_like"/>
    <property type="match status" value="1"/>
</dbReference>
<feature type="domain" description="HTH luxR-type" evidence="6">
    <location>
        <begin position="161"/>
        <end position="226"/>
    </location>
</feature>
<dbReference type="InterPro" id="IPR039420">
    <property type="entry name" value="WalR-like"/>
</dbReference>
<dbReference type="PROSITE" id="PS50110">
    <property type="entry name" value="RESPONSE_REGULATORY"/>
    <property type="match status" value="1"/>
</dbReference>
<dbReference type="PANTHER" id="PTHR43214:SF43">
    <property type="entry name" value="TWO-COMPONENT RESPONSE REGULATOR"/>
    <property type="match status" value="1"/>
</dbReference>
<evidence type="ECO:0000313" key="9">
    <source>
        <dbReference type="Proteomes" id="UP001332192"/>
    </source>
</evidence>
<evidence type="ECO:0000259" key="7">
    <source>
        <dbReference type="PROSITE" id="PS50110"/>
    </source>
</evidence>
<dbReference type="PROSITE" id="PS00622">
    <property type="entry name" value="HTH_LUXR_1"/>
    <property type="match status" value="1"/>
</dbReference>
<dbReference type="InterPro" id="IPR001789">
    <property type="entry name" value="Sig_transdc_resp-reg_receiver"/>
</dbReference>
<dbReference type="SUPFAM" id="SSF46894">
    <property type="entry name" value="C-terminal effector domain of the bipartite response regulators"/>
    <property type="match status" value="1"/>
</dbReference>
<accession>A0ABZ1BX12</accession>
<evidence type="ECO:0000259" key="6">
    <source>
        <dbReference type="PROSITE" id="PS50043"/>
    </source>
</evidence>
<evidence type="ECO:0000256" key="2">
    <source>
        <dbReference type="ARBA" id="ARBA00023015"/>
    </source>
</evidence>
<feature type="domain" description="Response regulatory" evidence="7">
    <location>
        <begin position="21"/>
        <end position="137"/>
    </location>
</feature>
<keyword evidence="3" id="KW-0238">DNA-binding</keyword>
<dbReference type="RefSeq" id="WP_324715944.1">
    <property type="nucleotide sequence ID" value="NZ_CP141615.1"/>
</dbReference>
<proteinExistence type="predicted"/>
<keyword evidence="2" id="KW-0805">Transcription regulation</keyword>
<reference evidence="8 9" key="1">
    <citation type="journal article" date="2024" name="Front. Microbiol.">
        <title>Novel thermophilic genera Geochorda gen. nov. and Carboxydochorda gen. nov. from the deep terrestrial subsurface reveal the ecophysiological diversity in the class Limnochordia.</title>
        <authorList>
            <person name="Karnachuk O.V."/>
            <person name="Lukina A.P."/>
            <person name="Avakyan M.R."/>
            <person name="Kadnikov V.V."/>
            <person name="Begmatov S."/>
            <person name="Beletsky A.V."/>
            <person name="Vlasova K.G."/>
            <person name="Novikov A.A."/>
            <person name="Shcherbakova V.A."/>
            <person name="Mardanov A.V."/>
            <person name="Ravin N.V."/>
        </authorList>
    </citation>
    <scope>NUCLEOTIDE SEQUENCE [LARGE SCALE GENOMIC DNA]</scope>
    <source>
        <strain evidence="8 9">L945</strain>
    </source>
</reference>